<proteinExistence type="predicted"/>
<keyword evidence="1" id="KW-0472">Membrane</keyword>
<gene>
    <name evidence="3" type="ORF">SAMN04488498_10839</name>
</gene>
<evidence type="ECO:0000313" key="4">
    <source>
        <dbReference type="Proteomes" id="UP000323300"/>
    </source>
</evidence>
<dbReference type="InterPro" id="IPR012495">
    <property type="entry name" value="TadE-like_dom"/>
</dbReference>
<dbReference type="Proteomes" id="UP000323300">
    <property type="component" value="Unassembled WGS sequence"/>
</dbReference>
<dbReference type="Pfam" id="PF07811">
    <property type="entry name" value="TadE"/>
    <property type="match status" value="1"/>
</dbReference>
<keyword evidence="1" id="KW-0812">Transmembrane</keyword>
<name>A0A1I4AFQ8_9HYPH</name>
<feature type="transmembrane region" description="Helical" evidence="1">
    <location>
        <begin position="21"/>
        <end position="45"/>
    </location>
</feature>
<keyword evidence="4" id="KW-1185">Reference proteome</keyword>
<dbReference type="EMBL" id="FOSL01000008">
    <property type="protein sequence ID" value="SFK55123.1"/>
    <property type="molecule type" value="Genomic_DNA"/>
</dbReference>
<evidence type="ECO:0000313" key="3">
    <source>
        <dbReference type="EMBL" id="SFK55123.1"/>
    </source>
</evidence>
<evidence type="ECO:0000256" key="1">
    <source>
        <dbReference type="SAM" id="Phobius"/>
    </source>
</evidence>
<feature type="domain" description="TadE-like" evidence="2">
    <location>
        <begin position="20"/>
        <end position="61"/>
    </location>
</feature>
<organism evidence="3 4">
    <name type="scientific">Neomesorhizobium albiziae</name>
    <dbReference type="NCBI Taxonomy" id="335020"/>
    <lineage>
        <taxon>Bacteria</taxon>
        <taxon>Pseudomonadati</taxon>
        <taxon>Pseudomonadota</taxon>
        <taxon>Alphaproteobacteria</taxon>
        <taxon>Hyphomicrobiales</taxon>
        <taxon>Phyllobacteriaceae</taxon>
        <taxon>Neomesorhizobium</taxon>
    </lineage>
</organism>
<evidence type="ECO:0000259" key="2">
    <source>
        <dbReference type="Pfam" id="PF07811"/>
    </source>
</evidence>
<sequence>MSTKLAKSAKAFFLRNTSATAAIEFALLFPIFILLFLGMIAYGIYFGASHSVQQIAADAARVAIAGLDETERQTLGRLS</sequence>
<accession>A0A1I4AFQ8</accession>
<protein>
    <submittedName>
        <fullName evidence="3">TadE-like protein</fullName>
    </submittedName>
</protein>
<reference evidence="3 4" key="1">
    <citation type="submission" date="2016-10" db="EMBL/GenBank/DDBJ databases">
        <authorList>
            <person name="Varghese N."/>
            <person name="Submissions S."/>
        </authorList>
    </citation>
    <scope>NUCLEOTIDE SEQUENCE [LARGE SCALE GENOMIC DNA]</scope>
    <source>
        <strain evidence="3 4">DSM 21822</strain>
    </source>
</reference>
<keyword evidence="1" id="KW-1133">Transmembrane helix</keyword>
<dbReference type="AlphaFoldDB" id="A0A1I4AFQ8"/>